<feature type="domain" description="ABC transporter" evidence="5">
    <location>
        <begin position="12"/>
        <end position="237"/>
    </location>
</feature>
<accession>A0ABD5ZS50</accession>
<protein>
    <submittedName>
        <fullName evidence="6">ABC transporter ATP-binding protein</fullName>
    </submittedName>
</protein>
<organism evidence="6 7">
    <name type="scientific">Halosegnis marinus</name>
    <dbReference type="NCBI Taxonomy" id="3034023"/>
    <lineage>
        <taxon>Archaea</taxon>
        <taxon>Methanobacteriati</taxon>
        <taxon>Methanobacteriota</taxon>
        <taxon>Stenosarchaea group</taxon>
        <taxon>Halobacteria</taxon>
        <taxon>Halobacteriales</taxon>
        <taxon>Natronomonadaceae</taxon>
        <taxon>Halosegnis</taxon>
    </lineage>
</organism>
<dbReference type="Pfam" id="PF00005">
    <property type="entry name" value="ABC_tran"/>
    <property type="match status" value="1"/>
</dbReference>
<dbReference type="Gene3D" id="3.40.50.300">
    <property type="entry name" value="P-loop containing nucleotide triphosphate hydrolases"/>
    <property type="match status" value="1"/>
</dbReference>
<keyword evidence="3" id="KW-0547">Nucleotide-binding</keyword>
<keyword evidence="4 6" id="KW-0067">ATP-binding</keyword>
<dbReference type="GO" id="GO:0005524">
    <property type="term" value="F:ATP binding"/>
    <property type="evidence" value="ECO:0007669"/>
    <property type="project" value="UniProtKB-KW"/>
</dbReference>
<dbReference type="RefSeq" id="WP_276234149.1">
    <property type="nucleotide sequence ID" value="NZ_CP119802.1"/>
</dbReference>
<dbReference type="PROSITE" id="PS00211">
    <property type="entry name" value="ABC_TRANSPORTER_1"/>
    <property type="match status" value="1"/>
</dbReference>
<dbReference type="InterPro" id="IPR003439">
    <property type="entry name" value="ABC_transporter-like_ATP-bd"/>
</dbReference>
<keyword evidence="7" id="KW-1185">Reference proteome</keyword>
<dbReference type="AlphaFoldDB" id="A0ABD5ZS50"/>
<reference evidence="6 7" key="1">
    <citation type="journal article" date="2019" name="Int. J. Syst. Evol. Microbiol.">
        <title>The Global Catalogue of Microorganisms (GCM) 10K type strain sequencing project: providing services to taxonomists for standard genome sequencing and annotation.</title>
        <authorList>
            <consortium name="The Broad Institute Genomics Platform"/>
            <consortium name="The Broad Institute Genome Sequencing Center for Infectious Disease"/>
            <person name="Wu L."/>
            <person name="Ma J."/>
        </authorList>
    </citation>
    <scope>NUCLEOTIDE SEQUENCE [LARGE SCALE GENOMIC DNA]</scope>
    <source>
        <strain evidence="6 7">DT85</strain>
    </source>
</reference>
<proteinExistence type="inferred from homology"/>
<evidence type="ECO:0000256" key="4">
    <source>
        <dbReference type="ARBA" id="ARBA00022840"/>
    </source>
</evidence>
<dbReference type="InterPro" id="IPR003593">
    <property type="entry name" value="AAA+_ATPase"/>
</dbReference>
<dbReference type="SUPFAM" id="SSF52540">
    <property type="entry name" value="P-loop containing nucleoside triphosphate hydrolases"/>
    <property type="match status" value="1"/>
</dbReference>
<sequence>MTRFDSGETPRLEVDSLTKRYGEVTAVDGLSFQVGPGEVFGFLGPNGAGKSTTIDILLDFVRPTSGSVRVCGHDPETAPRAVRRRVGVLPEATGYYERASAREHLRFAAEMKDADPTPERKLERVGLGDAVDRPVGGFSKGMRQRLGLAMALVGRPDLLVLDEPLAGLDPAGARRVRTLVREERDRGAAVLLSSHITEQIETLCDRVGILSEGEFVVVDTVTRLRERLDTDRSVVLTLAERPPEVELEGLTGVTSVDEREAGVRVTCRDPEATGSVVARLDAADATLLDVDGRGGSLEQLFLTLTDDERETTGRPVMAQEAVE</sequence>
<evidence type="ECO:0000259" key="5">
    <source>
        <dbReference type="PROSITE" id="PS50893"/>
    </source>
</evidence>
<name>A0ABD5ZS50_9EURY</name>
<dbReference type="InterPro" id="IPR027417">
    <property type="entry name" value="P-loop_NTPase"/>
</dbReference>
<keyword evidence="2" id="KW-0813">Transport</keyword>
<gene>
    <name evidence="6" type="ORF">ACFQJ4_11815</name>
</gene>
<evidence type="ECO:0000256" key="2">
    <source>
        <dbReference type="ARBA" id="ARBA00022448"/>
    </source>
</evidence>
<dbReference type="PROSITE" id="PS50893">
    <property type="entry name" value="ABC_TRANSPORTER_2"/>
    <property type="match status" value="1"/>
</dbReference>
<dbReference type="SMART" id="SM00382">
    <property type="entry name" value="AAA"/>
    <property type="match status" value="1"/>
</dbReference>
<evidence type="ECO:0000256" key="1">
    <source>
        <dbReference type="ARBA" id="ARBA00005417"/>
    </source>
</evidence>
<evidence type="ECO:0000313" key="7">
    <source>
        <dbReference type="Proteomes" id="UP001596398"/>
    </source>
</evidence>
<dbReference type="PANTHER" id="PTHR43335">
    <property type="entry name" value="ABC TRANSPORTER, ATP-BINDING PROTEIN"/>
    <property type="match status" value="1"/>
</dbReference>
<comment type="caution">
    <text evidence="6">The sequence shown here is derived from an EMBL/GenBank/DDBJ whole genome shotgun (WGS) entry which is preliminary data.</text>
</comment>
<evidence type="ECO:0000256" key="3">
    <source>
        <dbReference type="ARBA" id="ARBA00022741"/>
    </source>
</evidence>
<dbReference type="Proteomes" id="UP001596398">
    <property type="component" value="Unassembled WGS sequence"/>
</dbReference>
<dbReference type="GeneID" id="79267706"/>
<dbReference type="CDD" id="cd03230">
    <property type="entry name" value="ABC_DR_subfamily_A"/>
    <property type="match status" value="1"/>
</dbReference>
<evidence type="ECO:0000313" key="6">
    <source>
        <dbReference type="EMBL" id="MFC7236004.1"/>
    </source>
</evidence>
<dbReference type="EMBL" id="JBHTAP010000001">
    <property type="protein sequence ID" value="MFC7236004.1"/>
    <property type="molecule type" value="Genomic_DNA"/>
</dbReference>
<comment type="similarity">
    <text evidence="1">Belongs to the ABC transporter superfamily.</text>
</comment>
<dbReference type="InterPro" id="IPR017871">
    <property type="entry name" value="ABC_transporter-like_CS"/>
</dbReference>
<dbReference type="PANTHER" id="PTHR43335:SF4">
    <property type="entry name" value="ABC TRANSPORTER, ATP-BINDING PROTEIN"/>
    <property type="match status" value="1"/>
</dbReference>